<evidence type="ECO:0000313" key="8">
    <source>
        <dbReference type="Proteomes" id="UP000177069"/>
    </source>
</evidence>
<keyword evidence="4" id="KW-0648">Protein biosynthesis</keyword>
<dbReference type="AlphaFoldDB" id="A0A1F5FY76"/>
<proteinExistence type="inferred from homology"/>
<comment type="similarity">
    <text evidence="1">Belongs to the Fmt family.</text>
</comment>
<dbReference type="InterPro" id="IPR011034">
    <property type="entry name" value="Formyl_transferase-like_C_sf"/>
</dbReference>
<dbReference type="InterPro" id="IPR005793">
    <property type="entry name" value="Formyl_trans_C"/>
</dbReference>
<dbReference type="EMBL" id="MFBA01000057">
    <property type="protein sequence ID" value="OGD84551.1"/>
    <property type="molecule type" value="Genomic_DNA"/>
</dbReference>
<dbReference type="InterPro" id="IPR005794">
    <property type="entry name" value="Fmt"/>
</dbReference>
<evidence type="ECO:0000313" key="7">
    <source>
        <dbReference type="EMBL" id="OGD84551.1"/>
    </source>
</evidence>
<dbReference type="InterPro" id="IPR041711">
    <property type="entry name" value="Met-tRNA-FMT_N"/>
</dbReference>
<organism evidence="7 8">
    <name type="scientific">Candidatus Curtissbacteria bacterium RIFCSPHIGHO2_01_FULL_41_13</name>
    <dbReference type="NCBI Taxonomy" id="1797745"/>
    <lineage>
        <taxon>Bacteria</taxon>
        <taxon>Candidatus Curtissiibacteriota</taxon>
    </lineage>
</organism>
<name>A0A1F5FY76_9BACT</name>
<dbReference type="InterPro" id="IPR044135">
    <property type="entry name" value="Met-tRNA-FMT_C"/>
</dbReference>
<comment type="caution">
    <text evidence="7">The sequence shown here is derived from an EMBL/GenBank/DDBJ whole genome shotgun (WGS) entry which is preliminary data.</text>
</comment>
<accession>A0A1F5FY76</accession>
<dbReference type="GO" id="GO:0004479">
    <property type="term" value="F:methionyl-tRNA formyltransferase activity"/>
    <property type="evidence" value="ECO:0007669"/>
    <property type="project" value="UniProtKB-EC"/>
</dbReference>
<dbReference type="CDD" id="cd08704">
    <property type="entry name" value="Met_tRNA_FMT_C"/>
    <property type="match status" value="1"/>
</dbReference>
<feature type="domain" description="Formyl transferase C-terminal" evidence="6">
    <location>
        <begin position="216"/>
        <end position="264"/>
    </location>
</feature>
<dbReference type="PANTHER" id="PTHR11138">
    <property type="entry name" value="METHIONYL-TRNA FORMYLTRANSFERASE"/>
    <property type="match status" value="1"/>
</dbReference>
<keyword evidence="3 7" id="KW-0808">Transferase</keyword>
<dbReference type="EC" id="2.1.2.9" evidence="2"/>
<evidence type="ECO:0000256" key="4">
    <source>
        <dbReference type="ARBA" id="ARBA00022917"/>
    </source>
</evidence>
<dbReference type="Pfam" id="PF02911">
    <property type="entry name" value="Formyl_trans_C"/>
    <property type="match status" value="1"/>
</dbReference>
<dbReference type="SUPFAM" id="SSF53328">
    <property type="entry name" value="Formyltransferase"/>
    <property type="match status" value="1"/>
</dbReference>
<feature type="domain" description="Formyl transferase N-terminal" evidence="5">
    <location>
        <begin position="20"/>
        <end position="191"/>
    </location>
</feature>
<protein>
    <recommendedName>
        <fullName evidence="2">methionyl-tRNA formyltransferase</fullName>
        <ecNumber evidence="2">2.1.2.9</ecNumber>
    </recommendedName>
</protein>
<dbReference type="SUPFAM" id="SSF50486">
    <property type="entry name" value="FMT C-terminal domain-like"/>
    <property type="match status" value="1"/>
</dbReference>
<dbReference type="Proteomes" id="UP000177069">
    <property type="component" value="Unassembled WGS sequence"/>
</dbReference>
<dbReference type="NCBIfam" id="TIGR00460">
    <property type="entry name" value="fmt"/>
    <property type="match status" value="1"/>
</dbReference>
<sequence length="304" mass="33939">MKPTNLATQQPSSLSIIFFGSSKYSPIVAQKLQQKLGITLVVTIPDKPKGRERKLTANPMSEFAIKNKIEVLTASQLTSEIVTKIAAKNPDFLVVNDYGLILPDELLKIPKYAPLNVHHSLLPKYRGPSPAPSAILAGNKTTGVTIIKMTTEVDAGPILAQKGYTLDPKETTDSLLIKLNTIGSEILTEAINDYLAGRAKPVKQDQSKTTYTQRFKKEDGFININTPPDPKRLDRMIRAFYPWPGVYTKLKIKSEKLKIIKFLPGDPFLIQPEGKRPLTISEFKNGYPQQYEQIKKLLEKQAHS</sequence>
<dbReference type="CDD" id="cd08646">
    <property type="entry name" value="FMT_core_Met-tRNA-FMT_N"/>
    <property type="match status" value="1"/>
</dbReference>
<evidence type="ECO:0000256" key="2">
    <source>
        <dbReference type="ARBA" id="ARBA00012261"/>
    </source>
</evidence>
<gene>
    <name evidence="7" type="ORF">A2696_01960</name>
</gene>
<dbReference type="Pfam" id="PF00551">
    <property type="entry name" value="Formyl_trans_N"/>
    <property type="match status" value="1"/>
</dbReference>
<evidence type="ECO:0000256" key="1">
    <source>
        <dbReference type="ARBA" id="ARBA00010699"/>
    </source>
</evidence>
<evidence type="ECO:0000256" key="3">
    <source>
        <dbReference type="ARBA" id="ARBA00022679"/>
    </source>
</evidence>
<reference evidence="7 8" key="1">
    <citation type="journal article" date="2016" name="Nat. Commun.">
        <title>Thousands of microbial genomes shed light on interconnected biogeochemical processes in an aquifer system.</title>
        <authorList>
            <person name="Anantharaman K."/>
            <person name="Brown C.T."/>
            <person name="Hug L.A."/>
            <person name="Sharon I."/>
            <person name="Castelle C.J."/>
            <person name="Probst A.J."/>
            <person name="Thomas B.C."/>
            <person name="Singh A."/>
            <person name="Wilkins M.J."/>
            <person name="Karaoz U."/>
            <person name="Brodie E.L."/>
            <person name="Williams K.H."/>
            <person name="Hubbard S.S."/>
            <person name="Banfield J.F."/>
        </authorList>
    </citation>
    <scope>NUCLEOTIDE SEQUENCE [LARGE SCALE GENOMIC DNA]</scope>
</reference>
<dbReference type="InterPro" id="IPR036477">
    <property type="entry name" value="Formyl_transf_N_sf"/>
</dbReference>
<evidence type="ECO:0000259" key="5">
    <source>
        <dbReference type="Pfam" id="PF00551"/>
    </source>
</evidence>
<dbReference type="InterPro" id="IPR002376">
    <property type="entry name" value="Formyl_transf_N"/>
</dbReference>
<dbReference type="PANTHER" id="PTHR11138:SF5">
    <property type="entry name" value="METHIONYL-TRNA FORMYLTRANSFERASE, MITOCHONDRIAL"/>
    <property type="match status" value="1"/>
</dbReference>
<evidence type="ECO:0000259" key="6">
    <source>
        <dbReference type="Pfam" id="PF02911"/>
    </source>
</evidence>
<dbReference type="Gene3D" id="3.40.50.12230">
    <property type="match status" value="1"/>
</dbReference>